<comment type="similarity">
    <text evidence="4">Belongs to the BamE family.</text>
</comment>
<keyword evidence="1 4" id="KW-0732">Signal</keyword>
<name>A0ABP9M383_9BURK</name>
<feature type="domain" description="Outer membrane protein assembly factor BamE" evidence="6">
    <location>
        <begin position="42"/>
        <end position="111"/>
    </location>
</feature>
<keyword evidence="3 4" id="KW-0998">Cell outer membrane</keyword>
<keyword evidence="4" id="KW-0564">Palmitate</keyword>
<dbReference type="PANTHER" id="PTHR37482">
    <property type="entry name" value="OUTER MEMBRANE PROTEIN ASSEMBLY FACTOR BAME"/>
    <property type="match status" value="1"/>
</dbReference>
<evidence type="ECO:0000259" key="6">
    <source>
        <dbReference type="Pfam" id="PF04355"/>
    </source>
</evidence>
<comment type="caution">
    <text evidence="7">The sequence shown here is derived from an EMBL/GenBank/DDBJ whole genome shotgun (WGS) entry which is preliminary data.</text>
</comment>
<dbReference type="Proteomes" id="UP001500227">
    <property type="component" value="Unassembled WGS sequence"/>
</dbReference>
<comment type="function">
    <text evidence="4">Part of the outer membrane protein assembly complex, which is involved in assembly and insertion of beta-barrel proteins into the outer membrane.</text>
</comment>
<evidence type="ECO:0000256" key="4">
    <source>
        <dbReference type="HAMAP-Rule" id="MF_00925"/>
    </source>
</evidence>
<accession>A0ABP9M383</accession>
<dbReference type="HAMAP" id="MF_00925">
    <property type="entry name" value="OM_assembly_BamE"/>
    <property type="match status" value="1"/>
</dbReference>
<evidence type="ECO:0000256" key="3">
    <source>
        <dbReference type="ARBA" id="ARBA00023237"/>
    </source>
</evidence>
<feature type="region of interest" description="Disordered" evidence="5">
    <location>
        <begin position="113"/>
        <end position="159"/>
    </location>
</feature>
<dbReference type="Pfam" id="PF04355">
    <property type="entry name" value="BamE"/>
    <property type="match status" value="1"/>
</dbReference>
<comment type="subunit">
    <text evidence="4">Part of the Bam complex.</text>
</comment>
<organism evidence="7 8">
    <name type="scientific">Paenalcaligenes hermetiae</name>
    <dbReference type="NCBI Taxonomy" id="1157987"/>
    <lineage>
        <taxon>Bacteria</taxon>
        <taxon>Pseudomonadati</taxon>
        <taxon>Pseudomonadota</taxon>
        <taxon>Betaproteobacteria</taxon>
        <taxon>Burkholderiales</taxon>
        <taxon>Alcaligenaceae</taxon>
        <taxon>Paenalcaligenes</taxon>
    </lineage>
</organism>
<dbReference type="PROSITE" id="PS51257">
    <property type="entry name" value="PROKAR_LIPOPROTEIN"/>
    <property type="match status" value="1"/>
</dbReference>
<evidence type="ECO:0000313" key="7">
    <source>
        <dbReference type="EMBL" id="GAA5087545.1"/>
    </source>
</evidence>
<comment type="subcellular location">
    <subcellularLocation>
        <location evidence="4">Cell outer membrane</location>
        <topology evidence="4">Lipid-anchor</topology>
    </subcellularLocation>
</comment>
<dbReference type="InterPro" id="IPR007450">
    <property type="entry name" value="BamE_dom"/>
</dbReference>
<reference evidence="8" key="1">
    <citation type="journal article" date="2019" name="Int. J. Syst. Evol. Microbiol.">
        <title>The Global Catalogue of Microorganisms (GCM) 10K type strain sequencing project: providing services to taxonomists for standard genome sequencing and annotation.</title>
        <authorList>
            <consortium name="The Broad Institute Genomics Platform"/>
            <consortium name="The Broad Institute Genome Sequencing Center for Infectious Disease"/>
            <person name="Wu L."/>
            <person name="Ma J."/>
        </authorList>
    </citation>
    <scope>NUCLEOTIDE SEQUENCE [LARGE SCALE GENOMIC DNA]</scope>
    <source>
        <strain evidence="8">JCM 18423</strain>
    </source>
</reference>
<evidence type="ECO:0000256" key="5">
    <source>
        <dbReference type="SAM" id="MobiDB-lite"/>
    </source>
</evidence>
<proteinExistence type="inferred from homology"/>
<keyword evidence="8" id="KW-1185">Reference proteome</keyword>
<dbReference type="InterPro" id="IPR037873">
    <property type="entry name" value="BamE-like"/>
</dbReference>
<evidence type="ECO:0000256" key="2">
    <source>
        <dbReference type="ARBA" id="ARBA00023136"/>
    </source>
</evidence>
<evidence type="ECO:0000256" key="1">
    <source>
        <dbReference type="ARBA" id="ARBA00022729"/>
    </source>
</evidence>
<dbReference type="EMBL" id="BAABKD010000007">
    <property type="protein sequence ID" value="GAA5087545.1"/>
    <property type="molecule type" value="Genomic_DNA"/>
</dbReference>
<gene>
    <name evidence="4" type="primary">bamE</name>
    <name evidence="7" type="ORF">GCM10023337_08060</name>
</gene>
<feature type="compositionally biased region" description="Polar residues" evidence="5">
    <location>
        <begin position="114"/>
        <end position="136"/>
    </location>
</feature>
<protein>
    <recommendedName>
        <fullName evidence="4">Outer membrane protein assembly factor BamE</fullName>
    </recommendedName>
</protein>
<keyword evidence="2 4" id="KW-0472">Membrane</keyword>
<evidence type="ECO:0000313" key="8">
    <source>
        <dbReference type="Proteomes" id="UP001500227"/>
    </source>
</evidence>
<keyword evidence="4" id="KW-0449">Lipoprotein</keyword>
<dbReference type="PANTHER" id="PTHR37482:SF1">
    <property type="entry name" value="OUTER MEMBRANE PROTEIN ASSEMBLY FACTOR BAME"/>
    <property type="match status" value="1"/>
</dbReference>
<dbReference type="InterPro" id="IPR026592">
    <property type="entry name" value="BamE"/>
</dbReference>
<sequence length="159" mass="18204">MNAKKYSTLLRIGLIAGMTALTLSACSGSKWGFPYKAPVQQGNWLTTAQIERLEVGMTREQVRFLLGSPTLQDIFHSDRWEYPYYHKPGYGKEELRLFTVWFEDDVLVRWEGDQQPNRQPFEQSDSGASAIKNTPNDEPVTRPLESHPESAVMEVEPLR</sequence>
<dbReference type="Gene3D" id="3.30.1450.10">
    <property type="match status" value="1"/>
</dbReference>